<keyword evidence="14" id="KW-0406">Ion transport</keyword>
<dbReference type="GO" id="GO:0046933">
    <property type="term" value="F:proton-transporting ATP synthase activity, rotational mechanism"/>
    <property type="evidence" value="ECO:0007669"/>
    <property type="project" value="TreeGrafter"/>
</dbReference>
<evidence type="ECO:0000256" key="5">
    <source>
        <dbReference type="ARBA" id="ARBA00020580"/>
    </source>
</evidence>
<evidence type="ECO:0000256" key="3">
    <source>
        <dbReference type="ARBA" id="ARBA00008936"/>
    </source>
</evidence>
<keyword evidence="15" id="KW-1006">Bacterial flagellum protein export</keyword>
<reference evidence="19" key="1">
    <citation type="journal article" date="2015" name="Nature">
        <title>Complex archaea that bridge the gap between prokaryotes and eukaryotes.</title>
        <authorList>
            <person name="Spang A."/>
            <person name="Saw J.H."/>
            <person name="Jorgensen S.L."/>
            <person name="Zaremba-Niedzwiedzka K."/>
            <person name="Martijn J."/>
            <person name="Lind A.E."/>
            <person name="van Eijk R."/>
            <person name="Schleper C."/>
            <person name="Guy L."/>
            <person name="Ettema T.J."/>
        </authorList>
    </citation>
    <scope>NUCLEOTIDE SEQUENCE</scope>
</reference>
<comment type="subcellular location">
    <subcellularLocation>
        <location evidence="2">Cytoplasm</location>
    </subcellularLocation>
</comment>
<evidence type="ECO:0000256" key="6">
    <source>
        <dbReference type="ARBA" id="ARBA00022448"/>
    </source>
</evidence>
<dbReference type="CDD" id="cd01136">
    <property type="entry name" value="ATPase_flagellum-secretory_path_III"/>
    <property type="match status" value="1"/>
</dbReference>
<dbReference type="Pfam" id="PF18269">
    <property type="entry name" value="T3SS_ATPase_C"/>
    <property type="match status" value="1"/>
</dbReference>
<accession>A0A0F9U6E9</accession>
<gene>
    <name evidence="19" type="ORF">LCGC14_0260500</name>
</gene>
<dbReference type="GO" id="GO:0008564">
    <property type="term" value="F:protein-exporting ATPase activity"/>
    <property type="evidence" value="ECO:0007669"/>
    <property type="project" value="UniProtKB-EC"/>
</dbReference>
<comment type="caution">
    <text evidence="19">The sequence shown here is derived from an EMBL/GenBank/DDBJ whole genome shotgun (WGS) entry which is preliminary data.</text>
</comment>
<dbReference type="GO" id="GO:0030254">
    <property type="term" value="P:protein secretion by the type III secretion system"/>
    <property type="evidence" value="ECO:0007669"/>
    <property type="project" value="InterPro"/>
</dbReference>
<dbReference type="GO" id="GO:0016887">
    <property type="term" value="F:ATP hydrolysis activity"/>
    <property type="evidence" value="ECO:0007669"/>
    <property type="project" value="InterPro"/>
</dbReference>
<dbReference type="NCBIfam" id="TIGR03498">
    <property type="entry name" value="FliI_clade3"/>
    <property type="match status" value="1"/>
</dbReference>
<dbReference type="InterPro" id="IPR027417">
    <property type="entry name" value="P-loop_NTPase"/>
</dbReference>
<dbReference type="GO" id="GO:0009288">
    <property type="term" value="C:bacterial-type flagellum"/>
    <property type="evidence" value="ECO:0007669"/>
    <property type="project" value="InterPro"/>
</dbReference>
<dbReference type="FunFam" id="3.40.50.12240:FF:000002">
    <property type="entry name" value="Flagellum-specific ATP synthase FliI"/>
    <property type="match status" value="1"/>
</dbReference>
<dbReference type="InterPro" id="IPR005714">
    <property type="entry name" value="ATPase_T3SS_FliI/YscN"/>
</dbReference>
<dbReference type="InterPro" id="IPR000194">
    <property type="entry name" value="ATPase_F1/V1/A1_a/bsu_nucl-bd"/>
</dbReference>
<keyword evidence="6" id="KW-0813">Transport</keyword>
<organism evidence="19">
    <name type="scientific">marine sediment metagenome</name>
    <dbReference type="NCBI Taxonomy" id="412755"/>
    <lineage>
        <taxon>unclassified sequences</taxon>
        <taxon>metagenomes</taxon>
        <taxon>ecological metagenomes</taxon>
    </lineage>
</organism>
<evidence type="ECO:0000256" key="15">
    <source>
        <dbReference type="ARBA" id="ARBA00023225"/>
    </source>
</evidence>
<dbReference type="EMBL" id="LAZR01000140">
    <property type="protein sequence ID" value="KKN87204.1"/>
    <property type="molecule type" value="Genomic_DNA"/>
</dbReference>
<dbReference type="PROSITE" id="PS00152">
    <property type="entry name" value="ATPASE_ALPHA_BETA"/>
    <property type="match status" value="1"/>
</dbReference>
<keyword evidence="13" id="KW-1278">Translocase</keyword>
<comment type="function">
    <text evidence="1">Probable catalytic subunit of a protein translocase for flagellum-specific export, or a proton translocase involved in local circuits at the flagellum.</text>
</comment>
<dbReference type="GO" id="GO:0030257">
    <property type="term" value="C:type III protein secretion system complex"/>
    <property type="evidence" value="ECO:0007669"/>
    <property type="project" value="InterPro"/>
</dbReference>
<evidence type="ECO:0000256" key="14">
    <source>
        <dbReference type="ARBA" id="ARBA00023065"/>
    </source>
</evidence>
<keyword evidence="7" id="KW-0963">Cytoplasm</keyword>
<dbReference type="InterPro" id="IPR040627">
    <property type="entry name" value="T3SS_ATPase_C"/>
</dbReference>
<dbReference type="InterPro" id="IPR050053">
    <property type="entry name" value="ATPase_alpha/beta_chains"/>
</dbReference>
<evidence type="ECO:0000259" key="18">
    <source>
        <dbReference type="SMART" id="SM00382"/>
    </source>
</evidence>
<dbReference type="Pfam" id="PF00006">
    <property type="entry name" value="ATP-synt_ab"/>
    <property type="match status" value="1"/>
</dbReference>
<dbReference type="NCBIfam" id="TIGR01026">
    <property type="entry name" value="fliI_yscN"/>
    <property type="match status" value="1"/>
</dbReference>
<evidence type="ECO:0000256" key="17">
    <source>
        <dbReference type="ARBA" id="ARBA00034006"/>
    </source>
</evidence>
<comment type="similarity">
    <text evidence="3">Belongs to the ATPase alpha/beta chains family.</text>
</comment>
<dbReference type="GO" id="GO:0005737">
    <property type="term" value="C:cytoplasm"/>
    <property type="evidence" value="ECO:0007669"/>
    <property type="project" value="UniProtKB-SubCell"/>
</dbReference>
<protein>
    <recommendedName>
        <fullName evidence="5">Flagellum-specific ATP synthase</fullName>
        <ecNumber evidence="4">7.1.2.2</ecNumber>
    </recommendedName>
</protein>
<dbReference type="Gene3D" id="3.40.50.12240">
    <property type="match status" value="1"/>
</dbReference>
<evidence type="ECO:0000313" key="19">
    <source>
        <dbReference type="EMBL" id="KKN87204.1"/>
    </source>
</evidence>
<keyword evidence="16" id="KW-0066">ATP synthesis</keyword>
<dbReference type="GO" id="GO:0005524">
    <property type="term" value="F:ATP binding"/>
    <property type="evidence" value="ECO:0007669"/>
    <property type="project" value="UniProtKB-KW"/>
</dbReference>
<evidence type="ECO:0000256" key="7">
    <source>
        <dbReference type="ARBA" id="ARBA00022490"/>
    </source>
</evidence>
<keyword evidence="11" id="KW-0067">ATP-binding</keyword>
<evidence type="ECO:0000256" key="2">
    <source>
        <dbReference type="ARBA" id="ARBA00004496"/>
    </source>
</evidence>
<evidence type="ECO:0000256" key="4">
    <source>
        <dbReference type="ARBA" id="ARBA00012473"/>
    </source>
</evidence>
<evidence type="ECO:0000256" key="16">
    <source>
        <dbReference type="ARBA" id="ARBA00023310"/>
    </source>
</evidence>
<dbReference type="AlphaFoldDB" id="A0A0F9U6E9"/>
<dbReference type="PANTHER" id="PTHR15184:SF9">
    <property type="entry name" value="SPI-1 TYPE 3 SECRETION SYSTEM ATPASE"/>
    <property type="match status" value="1"/>
</dbReference>
<keyword evidence="8" id="KW-0547">Nucleotide-binding</keyword>
<dbReference type="InterPro" id="IPR022426">
    <property type="entry name" value="FliI_clade3"/>
</dbReference>
<dbReference type="EC" id="7.1.2.2" evidence="4"/>
<dbReference type="PANTHER" id="PTHR15184">
    <property type="entry name" value="ATP SYNTHASE"/>
    <property type="match status" value="1"/>
</dbReference>
<feature type="domain" description="AAA+ ATPase" evidence="18">
    <location>
        <begin position="159"/>
        <end position="342"/>
    </location>
</feature>
<evidence type="ECO:0000256" key="11">
    <source>
        <dbReference type="ARBA" id="ARBA00022840"/>
    </source>
</evidence>
<evidence type="ECO:0000256" key="13">
    <source>
        <dbReference type="ARBA" id="ARBA00022967"/>
    </source>
</evidence>
<keyword evidence="9" id="KW-0375">Hydrogen ion transport</keyword>
<evidence type="ECO:0000256" key="9">
    <source>
        <dbReference type="ARBA" id="ARBA00022781"/>
    </source>
</evidence>
<name>A0A0F9U6E9_9ZZZZ</name>
<keyword evidence="12" id="KW-0653">Protein transport</keyword>
<evidence type="ECO:0000256" key="10">
    <source>
        <dbReference type="ARBA" id="ARBA00022795"/>
    </source>
</evidence>
<dbReference type="InterPro" id="IPR020003">
    <property type="entry name" value="ATPase_a/bsu_AS"/>
</dbReference>
<sequence>MTAFAESSYKIPPLEEERLAISGHIVDVSPQAFKVAGLSPFVRLGDCVACPGPNGEEIGEVVRIEADSLTIKPFGSRFNRGVKAPARRIGPLTVAPSERWKGRVVNAFGMPCDGAGPLAAGDEDRLADAAPPPALRRGRVGGSVPTGVHAIDIFTPLVKGQRIGIFAGSGVGKSTLMGMLARAQGFDTVVVALVGERGREVREFLEETMGGDLQKLVTVVATGDESPMMRRLAPRTATSVAEYFRDRGENVLLIVDSVTRLAHAARDVALAAGEPPVARGYPPSVFSELPRLLERAGPGLDGSGTITGIFSVLVDGDDHNDPIADAIRGTLDGHIVLDRAIAEQGRFPAVDVLKSISRLADRVWDEQQRELVTRLRSMISRYEDTRDLRLLGGYQRGNDETLDQAVDLVPHVYDYMIQHPGAVTNVEPFAELSARLKKSFAAARGPAKA</sequence>
<dbReference type="GO" id="GO:0044781">
    <property type="term" value="P:bacterial-type flagellum organization"/>
    <property type="evidence" value="ECO:0007669"/>
    <property type="project" value="UniProtKB-KW"/>
</dbReference>
<dbReference type="InterPro" id="IPR003593">
    <property type="entry name" value="AAA+_ATPase"/>
</dbReference>
<evidence type="ECO:0000256" key="8">
    <source>
        <dbReference type="ARBA" id="ARBA00022741"/>
    </source>
</evidence>
<keyword evidence="10" id="KW-1005">Bacterial flagellum biogenesis</keyword>
<dbReference type="SUPFAM" id="SSF52540">
    <property type="entry name" value="P-loop containing nucleoside triphosphate hydrolases"/>
    <property type="match status" value="1"/>
</dbReference>
<proteinExistence type="inferred from homology"/>
<dbReference type="SMART" id="SM00382">
    <property type="entry name" value="AAA"/>
    <property type="match status" value="1"/>
</dbReference>
<evidence type="ECO:0000256" key="12">
    <source>
        <dbReference type="ARBA" id="ARBA00022927"/>
    </source>
</evidence>
<comment type="catalytic activity">
    <reaction evidence="17">
        <text>ATP + H2O + cellular proteinSide 1 = ADP + phosphate + cellular proteinSide 2.</text>
        <dbReference type="EC" id="7.4.2.8"/>
    </reaction>
</comment>
<evidence type="ECO:0000256" key="1">
    <source>
        <dbReference type="ARBA" id="ARBA00003290"/>
    </source>
</evidence>